<dbReference type="Gene3D" id="1.10.510.10">
    <property type="entry name" value="Transferase(Phosphotransferase) domain 1"/>
    <property type="match status" value="1"/>
</dbReference>
<dbReference type="InterPro" id="IPR027417">
    <property type="entry name" value="P-loop_NTPase"/>
</dbReference>
<dbReference type="InterPro" id="IPR000700">
    <property type="entry name" value="PAS-assoc_C"/>
</dbReference>
<dbReference type="InterPro" id="IPR013655">
    <property type="entry name" value="PAS_fold_3"/>
</dbReference>
<dbReference type="Pfam" id="PF13191">
    <property type="entry name" value="AAA_16"/>
    <property type="match status" value="1"/>
</dbReference>
<dbReference type="GO" id="GO:0005524">
    <property type="term" value="F:ATP binding"/>
    <property type="evidence" value="ECO:0007669"/>
    <property type="project" value="InterPro"/>
</dbReference>
<dbReference type="Pfam" id="PF13426">
    <property type="entry name" value="PAS_9"/>
    <property type="match status" value="2"/>
</dbReference>
<dbReference type="RefSeq" id="WP_135164157.1">
    <property type="nucleotide sequence ID" value="NZ_SPQS01000007.1"/>
</dbReference>
<dbReference type="SUPFAM" id="SSF52540">
    <property type="entry name" value="P-loop containing nucleoside triphosphate hydrolases"/>
    <property type="match status" value="1"/>
</dbReference>
<name>A0A4Y9P630_9BRAD</name>
<dbReference type="EC" id="2.7.13.3" evidence="2"/>
<dbReference type="PROSITE" id="PS50109">
    <property type="entry name" value="HIS_KIN"/>
    <property type="match status" value="1"/>
</dbReference>
<dbReference type="PANTHER" id="PTHR43642">
    <property type="entry name" value="HYBRID SIGNAL TRANSDUCTION HISTIDINE KINASE G"/>
    <property type="match status" value="1"/>
</dbReference>
<evidence type="ECO:0000259" key="5">
    <source>
        <dbReference type="PROSITE" id="PS50109"/>
    </source>
</evidence>
<dbReference type="SUPFAM" id="SSF56112">
    <property type="entry name" value="Protein kinase-like (PK-like)"/>
    <property type="match status" value="1"/>
</dbReference>
<dbReference type="PRINTS" id="PR00344">
    <property type="entry name" value="BCTRLSENSOR"/>
</dbReference>
<dbReference type="InterPro" id="IPR041664">
    <property type="entry name" value="AAA_16"/>
</dbReference>
<dbReference type="PROSITE" id="PS50011">
    <property type="entry name" value="PROTEIN_KINASE_DOM"/>
    <property type="match status" value="1"/>
</dbReference>
<comment type="catalytic activity">
    <reaction evidence="1">
        <text>ATP + protein L-histidine = ADP + protein N-phospho-L-histidine.</text>
        <dbReference type="EC" id="2.7.13.3"/>
    </reaction>
</comment>
<dbReference type="SMART" id="SM00387">
    <property type="entry name" value="HATPase_c"/>
    <property type="match status" value="1"/>
</dbReference>
<dbReference type="InterPro" id="IPR003018">
    <property type="entry name" value="GAF"/>
</dbReference>
<dbReference type="InterPro" id="IPR029016">
    <property type="entry name" value="GAF-like_dom_sf"/>
</dbReference>
<dbReference type="Gene3D" id="2.10.70.100">
    <property type="match status" value="1"/>
</dbReference>
<dbReference type="SUPFAM" id="SSF55874">
    <property type="entry name" value="ATPase domain of HSP90 chaperone/DNA topoisomerase II/histidine kinase"/>
    <property type="match status" value="1"/>
</dbReference>
<sequence length="2101" mass="234221">MNLRFPHDVGDIADLQLLWEDSEKAVYRGRRLDGHGELASVLIVLPAVEQPPAAVLARFSHEYALRDELDAAWAVRPLDLVRRDGWVLLLLEDPGGEPLERLMDEPMEIGTFLHFAIDAAAALSHVHSRGLVHKDIKPSNIFVNCLTRPARLSGFGLASRLSRERRTPEPPEIIAGTLAYMAPEQTGRMNRSIDSRTDLYALGVTFYRMLTGVLPFSATEPMEWVHCHIAREPVAPATRLESVPAPISDIVVKLLAKIAEERYQTAAGLEQDLRKCLDQWEERNRIEPFPLGERDAPDRLLIPERLYGREHAVQTLLASFDRIVNGHGPELVLVAGQAGIGKSAVVSELHRALVPHRGLFASGKFDQLKRDVPFASVAQALEGLIRPLLGKSEAELAPWRANLSAALGPNGALMVGLVPELELLIGPQPPAPELSPRNAQRRFQSVLRRLLAVFAQPEHPLALFLDDLQWLDAGTLEVIEDLLIQSDLNHLLLVGAYRDDEVTATHPLMRRLAAVRDAGGTVQEITLKPLALDDVNLMLAESLRSRRTRSLARLVHEKTAGNPFFGIQFGTALADEGLLTFAPDSASWTWDLKRIRAKDYTENVVDFILDKLRRLPDATRDVLQQLACLGNAATASTVAVVQNKTEEVVHASLWPAVRARLLSRQQGAYRFLHDRVREAAYALIPESQRTAMHLAIGRRLAAQEPQSTVEENVFEIVGQLNRGSALITASEERKLLAELNLLAGTRAKQSTAYSSALTYFSAGAVVLADNGWEQRRDLVFALQIQRAECEFLTGALADAESRLSELAYRAVTPPEIASVTRLQVDLFMTLGRSDRAIEVGLDCLRRLGIDLPARPTSRQLDEEYAQLRRQLGDRAVEELLDLPRMVDPSVRAAIDVLTSLVTPALFTDERLRCLIIGRMGNLSLEHGNSDGASYVYTTVGNVLSLYFGDYEQGFRFGQLGLDLAAQPGMERLKARVYLAFSNLAKPSPRHFPDGGPIARHVFNAAQQTGDLTYAVFSCNNLLTQLLAGGAPLSEVHREAEAGREFARRAGFGLVDALISIQLRLVRALRGLTQAFGRFDEQGFDEQQFERELEVASDRGIAAWTYWVRKLQARFLAGDHTSALAAAAEAERLLWLTPAIFERADYHFYAALATAGLYPAASPAERRRYRNSLRTHARHLRAWADHCPENFAARAALLGAEIARLDGRVLDAEAQFARTIELARANGLLHDEALASELAARFFAERSFSDIAQMYLRKSRSCYLRWGADGKVRQLDELHDQLSHEERAVQPTSTIGARVEQLDLATIMKVSQAVSGEMNLERLVDLLLRTSVEQAGARQGLLIFTQRDGPRINASARTVGDSIIVERCDQPVSASMLPLSVLHHVLRTSEIVVLDDAQSQTLFSSDPYIRQARIRSVLCVPLLNRTNITGVLYLENNLAPKVFSPRHTAVLKLLASQAAITVENALLYRDLEQREAKIRRLVDANIIGIFTWRIAPADAQDDQSCLVEVNDAFLRMLGYDRDDFVAGRMPRTCLTADQWLERDLRTLAELRELGVSQPFENEYLRKDGSRVPVLMGGACFDETRTEGVAFVLDLTERKAKERELRVSEERFRTLVQFSFDVYWESDAQHRFVRQEFADGLADAPAPGSEIGKTRWEVPYLEPDEDAWRKHRETLDSHLPFRDFELARPAPDGSKRYVSVSGLPIFDETGRFTGYRGVGRHITEQKRAEEALRRSESYLAEAQRLSTSGAFAFNEKQSLYWSDGLFRIWGFDPSKGIPSREIWWERIHSDDRSRVERELQDALRRKRDYSIEYRIVLPDGGTKHLRSIGRPSYSAAGEFLEVVGTTIDVTERKRAEGERERLRELEADLAHLNRLGVMGELTASLAHEILHPIATARNNARAGMRFLEMSPPNLGEVTEALACIVRDADRAKDIVGRIRDHIKKTPPRSDLFDINEAIDEVIVMVRHAINRGKVAVYTRLKKGLISVRGDRVQLQQVVLNLVLNAVEAMSSVEDGRRELSVSTESGDANGVLVTVSDSGPGIDPAHLDLVFKPFHTTKASGMGMGLSICQSIIAAHGGHLWVEPGRDRGAVFRFNLPSGLENP</sequence>
<protein>
    <recommendedName>
        <fullName evidence="2">histidine kinase</fullName>
        <ecNumber evidence="2">2.7.13.3</ecNumber>
    </recommendedName>
</protein>
<evidence type="ECO:0000259" key="4">
    <source>
        <dbReference type="PROSITE" id="PS50011"/>
    </source>
</evidence>
<feature type="domain" description="Histidine kinase" evidence="5">
    <location>
        <begin position="1882"/>
        <end position="2098"/>
    </location>
</feature>
<dbReference type="Pfam" id="PF00069">
    <property type="entry name" value="Pkinase"/>
    <property type="match status" value="1"/>
</dbReference>
<dbReference type="CDD" id="cd00130">
    <property type="entry name" value="PAS"/>
    <property type="match status" value="2"/>
</dbReference>
<feature type="domain" description="PAC" evidence="7">
    <location>
        <begin position="1680"/>
        <end position="1732"/>
    </location>
</feature>
<dbReference type="InterPro" id="IPR008271">
    <property type="entry name" value="Ser/Thr_kinase_AS"/>
</dbReference>
<dbReference type="CDD" id="cd00082">
    <property type="entry name" value="HisKA"/>
    <property type="match status" value="1"/>
</dbReference>
<dbReference type="SMART" id="SM00220">
    <property type="entry name" value="S_TKc"/>
    <property type="match status" value="1"/>
</dbReference>
<evidence type="ECO:0000259" key="6">
    <source>
        <dbReference type="PROSITE" id="PS50112"/>
    </source>
</evidence>
<proteinExistence type="predicted"/>
<reference evidence="8 9" key="1">
    <citation type="submission" date="2019-03" db="EMBL/GenBank/DDBJ databases">
        <title>Bradyrhizobium strains diversity.</title>
        <authorList>
            <person name="Urquiaga M.C.O."/>
            <person name="Hungria M."/>
            <person name="Delamuta J.R.M."/>
            <person name="Klepa M.S."/>
        </authorList>
    </citation>
    <scope>NUCLEOTIDE SEQUENCE [LARGE SCALE GENOMIC DNA]</scope>
    <source>
        <strain evidence="8 9">CNPSo 3426</strain>
    </source>
</reference>
<dbReference type="SMART" id="SM00091">
    <property type="entry name" value="PAS"/>
    <property type="match status" value="2"/>
</dbReference>
<dbReference type="NCBIfam" id="TIGR00229">
    <property type="entry name" value="sensory_box"/>
    <property type="match status" value="3"/>
</dbReference>
<dbReference type="SUPFAM" id="SSF55785">
    <property type="entry name" value="PYP-like sensor domain (PAS domain)"/>
    <property type="match status" value="3"/>
</dbReference>
<accession>A0A4Y9P630</accession>
<dbReference type="SMART" id="SM00086">
    <property type="entry name" value="PAC"/>
    <property type="match status" value="3"/>
</dbReference>
<organism evidence="8 9">
    <name type="scientific">Bradyrhizobium frederickii</name>
    <dbReference type="NCBI Taxonomy" id="2560054"/>
    <lineage>
        <taxon>Bacteria</taxon>
        <taxon>Pseudomonadati</taxon>
        <taxon>Pseudomonadota</taxon>
        <taxon>Alphaproteobacteria</taxon>
        <taxon>Hyphomicrobiales</taxon>
        <taxon>Nitrobacteraceae</taxon>
        <taxon>Bradyrhizobium</taxon>
    </lineage>
</organism>
<evidence type="ECO:0000256" key="3">
    <source>
        <dbReference type="ARBA" id="ARBA00022553"/>
    </source>
</evidence>
<dbReference type="Gene3D" id="3.30.450.20">
    <property type="entry name" value="PAS domain"/>
    <property type="match status" value="3"/>
</dbReference>
<evidence type="ECO:0000256" key="2">
    <source>
        <dbReference type="ARBA" id="ARBA00012438"/>
    </source>
</evidence>
<dbReference type="Gene3D" id="3.40.50.300">
    <property type="entry name" value="P-loop containing nucleotide triphosphate hydrolases"/>
    <property type="match status" value="1"/>
</dbReference>
<dbReference type="InterPro" id="IPR003594">
    <property type="entry name" value="HATPase_dom"/>
</dbReference>
<dbReference type="GO" id="GO:0000155">
    <property type="term" value="F:phosphorelay sensor kinase activity"/>
    <property type="evidence" value="ECO:0007669"/>
    <property type="project" value="InterPro"/>
</dbReference>
<feature type="domain" description="PAC" evidence="7">
    <location>
        <begin position="1807"/>
        <end position="1859"/>
    </location>
</feature>
<dbReference type="SMART" id="SM00065">
    <property type="entry name" value="GAF"/>
    <property type="match status" value="1"/>
</dbReference>
<dbReference type="Pfam" id="PF02518">
    <property type="entry name" value="HATPase_c"/>
    <property type="match status" value="1"/>
</dbReference>
<evidence type="ECO:0000259" key="7">
    <source>
        <dbReference type="PROSITE" id="PS50113"/>
    </source>
</evidence>
<evidence type="ECO:0000256" key="1">
    <source>
        <dbReference type="ARBA" id="ARBA00000085"/>
    </source>
</evidence>
<dbReference type="EMBL" id="SPQS01000007">
    <property type="protein sequence ID" value="TFV75830.1"/>
    <property type="molecule type" value="Genomic_DNA"/>
</dbReference>
<dbReference type="SMART" id="SM00388">
    <property type="entry name" value="HisKA"/>
    <property type="match status" value="1"/>
</dbReference>
<dbReference type="InterPro" id="IPR001610">
    <property type="entry name" value="PAC"/>
</dbReference>
<dbReference type="Gene3D" id="3.30.565.10">
    <property type="entry name" value="Histidine kinase-like ATPase, C-terminal domain"/>
    <property type="match status" value="1"/>
</dbReference>
<dbReference type="InterPro" id="IPR004358">
    <property type="entry name" value="Sig_transdc_His_kin-like_C"/>
</dbReference>
<dbReference type="Gene3D" id="1.10.287.130">
    <property type="match status" value="1"/>
</dbReference>
<dbReference type="PROSITE" id="PS50112">
    <property type="entry name" value="PAS"/>
    <property type="match status" value="1"/>
</dbReference>
<dbReference type="InterPro" id="IPR053159">
    <property type="entry name" value="Hybrid_Histidine_Kinase"/>
</dbReference>
<dbReference type="SUPFAM" id="SSF55781">
    <property type="entry name" value="GAF domain-like"/>
    <property type="match status" value="1"/>
</dbReference>
<dbReference type="InterPro" id="IPR000719">
    <property type="entry name" value="Prot_kinase_dom"/>
</dbReference>
<dbReference type="InterPro" id="IPR005467">
    <property type="entry name" value="His_kinase_dom"/>
</dbReference>
<dbReference type="Gene3D" id="3.30.450.40">
    <property type="match status" value="1"/>
</dbReference>
<dbReference type="Proteomes" id="UP000297700">
    <property type="component" value="Unassembled WGS sequence"/>
</dbReference>
<dbReference type="PROSITE" id="PS50113">
    <property type="entry name" value="PAC"/>
    <property type="match status" value="2"/>
</dbReference>
<dbReference type="CDD" id="cd14014">
    <property type="entry name" value="STKc_PknB_like"/>
    <property type="match status" value="1"/>
</dbReference>
<dbReference type="InterPro" id="IPR035965">
    <property type="entry name" value="PAS-like_dom_sf"/>
</dbReference>
<dbReference type="InterPro" id="IPR036890">
    <property type="entry name" value="HATPase_C_sf"/>
</dbReference>
<feature type="domain" description="PAS" evidence="6">
    <location>
        <begin position="1757"/>
        <end position="1804"/>
    </location>
</feature>
<dbReference type="InterPro" id="IPR000014">
    <property type="entry name" value="PAS"/>
</dbReference>
<dbReference type="GO" id="GO:0009882">
    <property type="term" value="F:blue light photoreceptor activity"/>
    <property type="evidence" value="ECO:0007669"/>
    <property type="project" value="UniProtKB-ARBA"/>
</dbReference>
<gene>
    <name evidence="8" type="ORF">E4K64_14685</name>
</gene>
<dbReference type="InterPro" id="IPR003661">
    <property type="entry name" value="HisK_dim/P_dom"/>
</dbReference>
<feature type="domain" description="Protein kinase" evidence="4">
    <location>
        <begin position="12"/>
        <end position="274"/>
    </location>
</feature>
<dbReference type="PANTHER" id="PTHR43642:SF1">
    <property type="entry name" value="HYBRID SIGNAL TRANSDUCTION HISTIDINE KINASE G"/>
    <property type="match status" value="1"/>
</dbReference>
<dbReference type="PROSITE" id="PS00108">
    <property type="entry name" value="PROTEIN_KINASE_ST"/>
    <property type="match status" value="1"/>
</dbReference>
<evidence type="ECO:0000313" key="8">
    <source>
        <dbReference type="EMBL" id="TFV75830.1"/>
    </source>
</evidence>
<dbReference type="Pfam" id="PF01590">
    <property type="entry name" value="GAF"/>
    <property type="match status" value="1"/>
</dbReference>
<evidence type="ECO:0000313" key="9">
    <source>
        <dbReference type="Proteomes" id="UP000297700"/>
    </source>
</evidence>
<keyword evidence="3" id="KW-0597">Phosphoprotein</keyword>
<comment type="caution">
    <text evidence="8">The sequence shown here is derived from an EMBL/GenBank/DDBJ whole genome shotgun (WGS) entry which is preliminary data.</text>
</comment>
<dbReference type="Pfam" id="PF08447">
    <property type="entry name" value="PAS_3"/>
    <property type="match status" value="1"/>
</dbReference>
<dbReference type="InterPro" id="IPR011009">
    <property type="entry name" value="Kinase-like_dom_sf"/>
</dbReference>